<dbReference type="HOGENOM" id="CLU_032558_1_0_6"/>
<evidence type="ECO:0000256" key="4">
    <source>
        <dbReference type="ARBA" id="ARBA00022960"/>
    </source>
</evidence>
<accession>A9KE96</accession>
<dbReference type="Proteomes" id="UP000008555">
    <property type="component" value="Chromosome"/>
</dbReference>
<reference evidence="9 10" key="1">
    <citation type="journal article" date="2009" name="Infect. Immun.">
        <title>Comparative genomics reveal extensive transposon-mediated genomic plasticity and diversity among potential effector proteins within the genus Coxiella.</title>
        <authorList>
            <person name="Beare P.A."/>
            <person name="Unsworth N."/>
            <person name="Andoh M."/>
            <person name="Voth D.E."/>
            <person name="Omsland A."/>
            <person name="Gilk S.D."/>
            <person name="Williams K.P."/>
            <person name="Sobral B.W."/>
            <person name="Kupko J.J.III."/>
            <person name="Porcella S.F."/>
            <person name="Samuel J.E."/>
            <person name="Heinzen R.A."/>
        </authorList>
    </citation>
    <scope>NUCLEOTIDE SEQUENCE [LARGE SCALE GENOMIC DNA]</scope>
    <source>
        <strain evidence="9 10">Dugway 5J108-111</strain>
    </source>
</reference>
<evidence type="ECO:0000256" key="7">
    <source>
        <dbReference type="PROSITE-ProRule" id="PRU01373"/>
    </source>
</evidence>
<evidence type="ECO:0000256" key="5">
    <source>
        <dbReference type="ARBA" id="ARBA00022984"/>
    </source>
</evidence>
<dbReference type="PROSITE" id="PS51257">
    <property type="entry name" value="PROKAR_LIPOPROTEIN"/>
    <property type="match status" value="1"/>
</dbReference>
<keyword evidence="3" id="KW-0808">Transferase</keyword>
<comment type="pathway">
    <text evidence="1 7">Cell wall biogenesis; peptidoglycan biosynthesis.</text>
</comment>
<proteinExistence type="inferred from homology"/>
<keyword evidence="4 7" id="KW-0133">Cell shape</keyword>
<feature type="active site" description="Nucleophile" evidence="7">
    <location>
        <position position="171"/>
    </location>
</feature>
<dbReference type="PANTHER" id="PTHR36699:SF1">
    <property type="entry name" value="L,D-TRANSPEPTIDASE YAFK-RELATED"/>
    <property type="match status" value="1"/>
</dbReference>
<evidence type="ECO:0000259" key="8">
    <source>
        <dbReference type="PROSITE" id="PS52029"/>
    </source>
</evidence>
<keyword evidence="5 7" id="KW-0573">Peptidoglycan synthesis</keyword>
<dbReference type="GO" id="GO:0009252">
    <property type="term" value="P:peptidoglycan biosynthetic process"/>
    <property type="evidence" value="ECO:0007669"/>
    <property type="project" value="UniProtKB-UniPathway"/>
</dbReference>
<name>A9KE96_COXBN</name>
<evidence type="ECO:0000313" key="10">
    <source>
        <dbReference type="Proteomes" id="UP000008555"/>
    </source>
</evidence>
<dbReference type="RefSeq" id="WP_005770660.1">
    <property type="nucleotide sequence ID" value="NC_009727.1"/>
</dbReference>
<dbReference type="GO" id="GO:0004180">
    <property type="term" value="F:carboxypeptidase activity"/>
    <property type="evidence" value="ECO:0007669"/>
    <property type="project" value="UniProtKB-ARBA"/>
</dbReference>
<dbReference type="AlphaFoldDB" id="A9KE96"/>
<gene>
    <name evidence="9" type="ordered locus">CBUD_1254</name>
</gene>
<dbReference type="Pfam" id="PF03734">
    <property type="entry name" value="YkuD"/>
    <property type="match status" value="1"/>
</dbReference>
<dbReference type="PROSITE" id="PS52029">
    <property type="entry name" value="LD_TPASE"/>
    <property type="match status" value="1"/>
</dbReference>
<dbReference type="InterPro" id="IPR005490">
    <property type="entry name" value="LD_TPept_cat_dom"/>
</dbReference>
<dbReference type="GO" id="GO:0071555">
    <property type="term" value="P:cell wall organization"/>
    <property type="evidence" value="ECO:0007669"/>
    <property type="project" value="UniProtKB-UniRule"/>
</dbReference>
<dbReference type="CDD" id="cd16913">
    <property type="entry name" value="YkuD_like"/>
    <property type="match status" value="1"/>
</dbReference>
<keyword evidence="6 7" id="KW-0961">Cell wall biogenesis/degradation</keyword>
<evidence type="ECO:0000256" key="2">
    <source>
        <dbReference type="ARBA" id="ARBA00005992"/>
    </source>
</evidence>
<dbReference type="KEGG" id="cbd:CBUD_1254"/>
<evidence type="ECO:0000256" key="3">
    <source>
        <dbReference type="ARBA" id="ARBA00022679"/>
    </source>
</evidence>
<feature type="domain" description="L,D-TPase catalytic" evidence="8">
    <location>
        <begin position="68"/>
        <end position="199"/>
    </location>
</feature>
<dbReference type="SUPFAM" id="SSF141523">
    <property type="entry name" value="L,D-transpeptidase catalytic domain-like"/>
    <property type="match status" value="1"/>
</dbReference>
<feature type="active site" description="Proton donor/acceptor" evidence="7">
    <location>
        <position position="163"/>
    </location>
</feature>
<evidence type="ECO:0000313" key="9">
    <source>
        <dbReference type="EMBL" id="ABS77896.1"/>
    </source>
</evidence>
<organism evidence="9 10">
    <name type="scientific">Coxiella burnetii (strain Dugway 5J108-111)</name>
    <dbReference type="NCBI Taxonomy" id="434922"/>
    <lineage>
        <taxon>Bacteria</taxon>
        <taxon>Pseudomonadati</taxon>
        <taxon>Pseudomonadota</taxon>
        <taxon>Gammaproteobacteria</taxon>
        <taxon>Legionellales</taxon>
        <taxon>Coxiellaceae</taxon>
        <taxon>Coxiella</taxon>
    </lineage>
</organism>
<dbReference type="GO" id="GO:0016740">
    <property type="term" value="F:transferase activity"/>
    <property type="evidence" value="ECO:0007669"/>
    <property type="project" value="UniProtKB-KW"/>
</dbReference>
<dbReference type="UniPathway" id="UPA00219"/>
<evidence type="ECO:0000256" key="1">
    <source>
        <dbReference type="ARBA" id="ARBA00004752"/>
    </source>
</evidence>
<dbReference type="InterPro" id="IPR038063">
    <property type="entry name" value="Transpep_catalytic_dom"/>
</dbReference>
<sequence length="233" mass="26318">MVMKRISLSKLLPFFTILLTLTFTGCASIHHGPQRSMSSAISKYRGYAFKNLGPYFKRAGVSYPPKDISLLVFKNSHRVQLWAKDRGPWRYIRSFPILASSGGPGPKLHDGDHQVPEGVYKIVGFNPASRFDLSLMLNYPNSADRYYARLDHRHDLGDDIFIHGSDASIGCIPIGNKAIEQLFVLAYLVGERHIKVIIAPDDLRYHAPIYGAVHPRWLPQLYAQIRQALQPYG</sequence>
<protein>
    <submittedName>
        <fullName evidence="9">Hypothetical exported protein</fullName>
    </submittedName>
</protein>
<evidence type="ECO:0000256" key="6">
    <source>
        <dbReference type="ARBA" id="ARBA00023316"/>
    </source>
</evidence>
<dbReference type="EMBL" id="CP000733">
    <property type="protein sequence ID" value="ABS77896.1"/>
    <property type="molecule type" value="Genomic_DNA"/>
</dbReference>
<dbReference type="GO" id="GO:0008360">
    <property type="term" value="P:regulation of cell shape"/>
    <property type="evidence" value="ECO:0007669"/>
    <property type="project" value="UniProtKB-UniRule"/>
</dbReference>
<comment type="similarity">
    <text evidence="2">Belongs to the YkuD family.</text>
</comment>
<dbReference type="PANTHER" id="PTHR36699">
    <property type="entry name" value="LD-TRANSPEPTIDASE"/>
    <property type="match status" value="1"/>
</dbReference>